<feature type="compositionally biased region" description="Gly residues" evidence="1">
    <location>
        <begin position="181"/>
        <end position="195"/>
    </location>
</feature>
<keyword evidence="4" id="KW-1185">Reference proteome</keyword>
<feature type="signal peptide" evidence="2">
    <location>
        <begin position="1"/>
        <end position="23"/>
    </location>
</feature>
<keyword evidence="2" id="KW-0732">Signal</keyword>
<comment type="caution">
    <text evidence="3">The sequence shown here is derived from an EMBL/GenBank/DDBJ whole genome shotgun (WGS) entry which is preliminary data.</text>
</comment>
<feature type="region of interest" description="Disordered" evidence="1">
    <location>
        <begin position="25"/>
        <end position="46"/>
    </location>
</feature>
<feature type="chain" id="PRO_5040292538" description="WAP domain-containing protein" evidence="2">
    <location>
        <begin position="24"/>
        <end position="205"/>
    </location>
</feature>
<gene>
    <name evidence="3" type="ORF">K490DRAFT_63296</name>
</gene>
<name>A0A9P4LYX2_9PEZI</name>
<dbReference type="Proteomes" id="UP000799776">
    <property type="component" value="Unassembled WGS sequence"/>
</dbReference>
<evidence type="ECO:0000313" key="4">
    <source>
        <dbReference type="Proteomes" id="UP000799776"/>
    </source>
</evidence>
<protein>
    <recommendedName>
        <fullName evidence="5">WAP domain-containing protein</fullName>
    </recommendedName>
</protein>
<evidence type="ECO:0000256" key="1">
    <source>
        <dbReference type="SAM" id="MobiDB-lite"/>
    </source>
</evidence>
<evidence type="ECO:0000256" key="2">
    <source>
        <dbReference type="SAM" id="SignalP"/>
    </source>
</evidence>
<dbReference type="EMBL" id="ML978713">
    <property type="protein sequence ID" value="KAF2090415.1"/>
    <property type="molecule type" value="Genomic_DNA"/>
</dbReference>
<sequence length="205" mass="20920">MLYLTSILSVLVLVTHLLALAAASDTAPSSPSSPSPSSESSSPALDTPELLDPALLLRNVPNLIDDAEEQSCGPEGVDCGGGWCCSKGQSCRAETLEGGRVVVECVLEKGRGGVESILSLMTTRGDEWGGAEMARWTARAGPVGFLKPTGAGGVGDVRTTVVTMADLPGVTDWIVERAEDGGTGTGGFRVSGKGSGADVKKETDA</sequence>
<evidence type="ECO:0008006" key="5">
    <source>
        <dbReference type="Google" id="ProtNLM"/>
    </source>
</evidence>
<proteinExistence type="predicted"/>
<evidence type="ECO:0000313" key="3">
    <source>
        <dbReference type="EMBL" id="KAF2090415.1"/>
    </source>
</evidence>
<accession>A0A9P4LYX2</accession>
<organism evidence="3 4">
    <name type="scientific">Saccharata proteae CBS 121410</name>
    <dbReference type="NCBI Taxonomy" id="1314787"/>
    <lineage>
        <taxon>Eukaryota</taxon>
        <taxon>Fungi</taxon>
        <taxon>Dikarya</taxon>
        <taxon>Ascomycota</taxon>
        <taxon>Pezizomycotina</taxon>
        <taxon>Dothideomycetes</taxon>
        <taxon>Dothideomycetes incertae sedis</taxon>
        <taxon>Botryosphaeriales</taxon>
        <taxon>Saccharataceae</taxon>
        <taxon>Saccharata</taxon>
    </lineage>
</organism>
<dbReference type="AlphaFoldDB" id="A0A9P4LYX2"/>
<reference evidence="3" key="1">
    <citation type="journal article" date="2020" name="Stud. Mycol.">
        <title>101 Dothideomycetes genomes: a test case for predicting lifestyles and emergence of pathogens.</title>
        <authorList>
            <person name="Haridas S."/>
            <person name="Albert R."/>
            <person name="Binder M."/>
            <person name="Bloem J."/>
            <person name="Labutti K."/>
            <person name="Salamov A."/>
            <person name="Andreopoulos B."/>
            <person name="Baker S."/>
            <person name="Barry K."/>
            <person name="Bills G."/>
            <person name="Bluhm B."/>
            <person name="Cannon C."/>
            <person name="Castanera R."/>
            <person name="Culley D."/>
            <person name="Daum C."/>
            <person name="Ezra D."/>
            <person name="Gonzalez J."/>
            <person name="Henrissat B."/>
            <person name="Kuo A."/>
            <person name="Liang C."/>
            <person name="Lipzen A."/>
            <person name="Lutzoni F."/>
            <person name="Magnuson J."/>
            <person name="Mondo S."/>
            <person name="Nolan M."/>
            <person name="Ohm R."/>
            <person name="Pangilinan J."/>
            <person name="Park H.-J."/>
            <person name="Ramirez L."/>
            <person name="Alfaro M."/>
            <person name="Sun H."/>
            <person name="Tritt A."/>
            <person name="Yoshinaga Y."/>
            <person name="Zwiers L.-H."/>
            <person name="Turgeon B."/>
            <person name="Goodwin S."/>
            <person name="Spatafora J."/>
            <person name="Crous P."/>
            <person name="Grigoriev I."/>
        </authorList>
    </citation>
    <scope>NUCLEOTIDE SEQUENCE</scope>
    <source>
        <strain evidence="3">CBS 121410</strain>
    </source>
</reference>
<feature type="region of interest" description="Disordered" evidence="1">
    <location>
        <begin position="179"/>
        <end position="205"/>
    </location>
</feature>